<keyword evidence="2" id="KW-0326">Glycosidase</keyword>
<dbReference type="Gene3D" id="2.70.98.60">
    <property type="entry name" value="alpha-galactosidase from lactobacil brevis"/>
    <property type="match status" value="1"/>
</dbReference>
<dbReference type="InterPro" id="IPR017853">
    <property type="entry name" value="GH"/>
</dbReference>
<evidence type="ECO:0000256" key="2">
    <source>
        <dbReference type="ARBA" id="ARBA00023295"/>
    </source>
</evidence>
<dbReference type="GO" id="GO:0016052">
    <property type="term" value="P:carbohydrate catabolic process"/>
    <property type="evidence" value="ECO:0007669"/>
    <property type="project" value="InterPro"/>
</dbReference>
<dbReference type="PANTHER" id="PTHR43053">
    <property type="entry name" value="GLYCOSIDASE FAMILY 31"/>
    <property type="match status" value="1"/>
</dbReference>
<dbReference type="EMBL" id="DVJM01000015">
    <property type="protein sequence ID" value="HIS77892.1"/>
    <property type="molecule type" value="Genomic_DNA"/>
</dbReference>
<dbReference type="SUPFAM" id="SSF51445">
    <property type="entry name" value="(Trans)glycosidases"/>
    <property type="match status" value="1"/>
</dbReference>
<proteinExistence type="predicted"/>
<comment type="caution">
    <text evidence="3">The sequence shown here is derived from an EMBL/GenBank/DDBJ whole genome shotgun (WGS) entry which is preliminary data.</text>
</comment>
<keyword evidence="1" id="KW-0378">Hydrolase</keyword>
<name>A0A9D1FQJ7_9FIRM</name>
<reference evidence="3" key="1">
    <citation type="submission" date="2020-10" db="EMBL/GenBank/DDBJ databases">
        <authorList>
            <person name="Gilroy R."/>
        </authorList>
    </citation>
    <scope>NUCLEOTIDE SEQUENCE</scope>
    <source>
        <strain evidence="3">6086</strain>
    </source>
</reference>
<dbReference type="InterPro" id="IPR013785">
    <property type="entry name" value="Aldolase_TIM"/>
</dbReference>
<dbReference type="CDD" id="cd14791">
    <property type="entry name" value="GH36"/>
    <property type="match status" value="1"/>
</dbReference>
<dbReference type="Gene3D" id="3.20.20.70">
    <property type="entry name" value="Aldolase class I"/>
    <property type="match status" value="1"/>
</dbReference>
<reference evidence="3" key="2">
    <citation type="journal article" date="2021" name="PeerJ">
        <title>Extensive microbial diversity within the chicken gut microbiome revealed by metagenomics and culture.</title>
        <authorList>
            <person name="Gilroy R."/>
            <person name="Ravi A."/>
            <person name="Getino M."/>
            <person name="Pursley I."/>
            <person name="Horton D.L."/>
            <person name="Alikhan N.F."/>
            <person name="Baker D."/>
            <person name="Gharbi K."/>
            <person name="Hall N."/>
            <person name="Watson M."/>
            <person name="Adriaenssens E.M."/>
            <person name="Foster-Nyarko E."/>
            <person name="Jarju S."/>
            <person name="Secka A."/>
            <person name="Antonio M."/>
            <person name="Oren A."/>
            <person name="Chaudhuri R.R."/>
            <person name="La Ragione R."/>
            <person name="Hildebrand F."/>
            <person name="Pallen M.J."/>
        </authorList>
    </citation>
    <scope>NUCLEOTIDE SEQUENCE</scope>
    <source>
        <strain evidence="3">6086</strain>
    </source>
</reference>
<gene>
    <name evidence="3" type="ORF">IAD03_00835</name>
</gene>
<protein>
    <submittedName>
        <fullName evidence="3">Alpha-galactosidase</fullName>
    </submittedName>
</protein>
<evidence type="ECO:0000313" key="3">
    <source>
        <dbReference type="EMBL" id="HIS77892.1"/>
    </source>
</evidence>
<dbReference type="InterPro" id="IPR038417">
    <property type="entry name" value="Alpga-gal_N_sf"/>
</dbReference>
<evidence type="ECO:0000313" key="4">
    <source>
        <dbReference type="Proteomes" id="UP000824141"/>
    </source>
</evidence>
<dbReference type="PRINTS" id="PR00743">
    <property type="entry name" value="GLHYDRLASE36"/>
</dbReference>
<dbReference type="GO" id="GO:0004557">
    <property type="term" value="F:alpha-galactosidase activity"/>
    <property type="evidence" value="ECO:0007669"/>
    <property type="project" value="InterPro"/>
</dbReference>
<dbReference type="Proteomes" id="UP000824141">
    <property type="component" value="Unassembled WGS sequence"/>
</dbReference>
<organism evidence="3 4">
    <name type="scientific">Candidatus Caccousia stercoris</name>
    <dbReference type="NCBI Taxonomy" id="2840723"/>
    <lineage>
        <taxon>Bacteria</taxon>
        <taxon>Bacillati</taxon>
        <taxon>Bacillota</taxon>
        <taxon>Clostridia</taxon>
        <taxon>Eubacteriales</taxon>
        <taxon>Oscillospiraceae</taxon>
        <taxon>Oscillospiraceae incertae sedis</taxon>
        <taxon>Candidatus Caccousia</taxon>
    </lineage>
</organism>
<dbReference type="InterPro" id="IPR002252">
    <property type="entry name" value="Glyco_hydro_36"/>
</dbReference>
<dbReference type="PANTHER" id="PTHR43053:SF3">
    <property type="entry name" value="ALPHA-GALACTOSIDASE C-RELATED"/>
    <property type="match status" value="1"/>
</dbReference>
<evidence type="ECO:0000256" key="1">
    <source>
        <dbReference type="ARBA" id="ARBA00022801"/>
    </source>
</evidence>
<dbReference type="Pfam" id="PF02065">
    <property type="entry name" value="Melibiase"/>
    <property type="match status" value="1"/>
</dbReference>
<sequence length="688" mass="76585">MSAKKEIGRYVMGDMYLSYWENEQHTVGMLLIPLETEKKVVEKNCALEPLVQLHVRGDKRTSFFGGGTTMACSASTKCMKLVSHEKQGDRIVTVLSDGAGRIVRHTVVWHEGLEAVRVFTDFTNDTGAPLTLEMLSSANIGGLTPFFEEDAPGALVIHRARSAWSAEGRISSNTAESLHLEPSWANHGLRVEKIGQKGSMPVRGYFPFGAVEDQKTGVIWAMQLACPSSWQLEFRRMDAGLAMMSGLADFDYGHWAKTLQPGETFRTPEAFLTVGCGSLDAVSQRLLTIQMENFAGKDRLPPVLFNEYCTTWGNPSEENLEKIVDCLRGKAIDYLVIDCGWYGRPGVAWSECNGDWIPNDAEMFPHGLRATVENIRKAGFLPGIWFEPETCGRLSYLAQNDELLLKRDGIVIDTNERRFLDMRLPKTQAYLEERVVSLLRDYGFAYVKIDYNDCIGVGCDGAESLGEGLRQNMEASQAFFRHLREAVPGLCMENCSSGGHRLEPSLMGLFDMASFSDAHECIEIPIIAANLQRMILPAQSQIWAVLHDTDSLRRLNYSLVNTLLGVMCLSGDIYSLNAEQWALVERAIAFYRDARGIILHGVSEFHENRGESWRHPQGWQAVCRTGPDGVLVTIHTFGGELPDSISLPVRASHVREVLCTEGNDLSLFNGTLTVRLKANFEAVAVLLR</sequence>
<dbReference type="InterPro" id="IPR050985">
    <property type="entry name" value="Alpha-glycosidase_related"/>
</dbReference>
<accession>A0A9D1FQJ7</accession>
<dbReference type="AlphaFoldDB" id="A0A9D1FQJ7"/>